<proteinExistence type="predicted"/>
<name>A0A3D9KYK2_MARFU</name>
<dbReference type="OrthoDB" id="9811889at2"/>
<evidence type="ECO:0000313" key="3">
    <source>
        <dbReference type="Proteomes" id="UP000256779"/>
    </source>
</evidence>
<dbReference type="InterPro" id="IPR029016">
    <property type="entry name" value="GAF-like_dom_sf"/>
</dbReference>
<reference evidence="2 3" key="1">
    <citation type="submission" date="2018-07" db="EMBL/GenBank/DDBJ databases">
        <title>Genomic Encyclopedia of Type Strains, Phase IV (KMG-IV): sequencing the most valuable type-strain genomes for metagenomic binning, comparative biology and taxonomic classification.</title>
        <authorList>
            <person name="Goeker M."/>
        </authorList>
    </citation>
    <scope>NUCLEOTIDE SEQUENCE [LARGE SCALE GENOMIC DNA]</scope>
    <source>
        <strain evidence="2 3">DSM 4134</strain>
    </source>
</reference>
<dbReference type="PANTHER" id="PTHR43102">
    <property type="entry name" value="SLR1143 PROTEIN"/>
    <property type="match status" value="1"/>
</dbReference>
<dbReference type="Pfam" id="PF01590">
    <property type="entry name" value="GAF"/>
    <property type="match status" value="1"/>
</dbReference>
<dbReference type="AlphaFoldDB" id="A0A3D9KYK2"/>
<sequence>MLQIHEEERLKVLRDLDILDTEAERDFDDITRMAAIACDAPVSLITLVDKDRQWFKSRYGLSLLETPRELSVCSHAIQKPEEVMVVEDLSKDSRFSTQDFQSIRPKMSFYAGSPIVTNEQVPLGTVCVIDSEPRKLSMDQLSVLAALSRLTMRLIYIRLIKKELAKSPENNQRLQELMTKI</sequence>
<evidence type="ECO:0000313" key="2">
    <source>
        <dbReference type="EMBL" id="RED93649.1"/>
    </source>
</evidence>
<dbReference type="PANTHER" id="PTHR43102:SF2">
    <property type="entry name" value="GAF DOMAIN-CONTAINING PROTEIN"/>
    <property type="match status" value="1"/>
</dbReference>
<dbReference type="SUPFAM" id="SSF55781">
    <property type="entry name" value="GAF domain-like"/>
    <property type="match status" value="1"/>
</dbReference>
<accession>A0A3D9KYK2</accession>
<keyword evidence="3" id="KW-1185">Reference proteome</keyword>
<feature type="domain" description="GAF" evidence="1">
    <location>
        <begin position="22"/>
        <end position="165"/>
    </location>
</feature>
<dbReference type="InterPro" id="IPR003018">
    <property type="entry name" value="GAF"/>
</dbReference>
<gene>
    <name evidence="2" type="ORF">C7460_12459</name>
</gene>
<dbReference type="Gene3D" id="3.30.450.40">
    <property type="match status" value="1"/>
</dbReference>
<dbReference type="Proteomes" id="UP000256779">
    <property type="component" value="Unassembled WGS sequence"/>
</dbReference>
<evidence type="ECO:0000259" key="1">
    <source>
        <dbReference type="SMART" id="SM00065"/>
    </source>
</evidence>
<dbReference type="SMART" id="SM00065">
    <property type="entry name" value="GAF"/>
    <property type="match status" value="1"/>
</dbReference>
<protein>
    <submittedName>
        <fullName evidence="2">GAF domain-containing protein</fullName>
    </submittedName>
</protein>
<organism evidence="2 3">
    <name type="scientific">Marinoscillum furvescens DSM 4134</name>
    <dbReference type="NCBI Taxonomy" id="1122208"/>
    <lineage>
        <taxon>Bacteria</taxon>
        <taxon>Pseudomonadati</taxon>
        <taxon>Bacteroidota</taxon>
        <taxon>Cytophagia</taxon>
        <taxon>Cytophagales</taxon>
        <taxon>Reichenbachiellaceae</taxon>
        <taxon>Marinoscillum</taxon>
    </lineage>
</organism>
<dbReference type="EMBL" id="QREG01000024">
    <property type="protein sequence ID" value="RED93649.1"/>
    <property type="molecule type" value="Genomic_DNA"/>
</dbReference>
<comment type="caution">
    <text evidence="2">The sequence shown here is derived from an EMBL/GenBank/DDBJ whole genome shotgun (WGS) entry which is preliminary data.</text>
</comment>
<dbReference type="RefSeq" id="WP_115869878.1">
    <property type="nucleotide sequence ID" value="NZ_QREG01000024.1"/>
</dbReference>